<reference evidence="2 3" key="1">
    <citation type="journal article" date="2021" name="Environ. Microbiol.">
        <title>Gene family expansions and transcriptome signatures uncover fungal adaptations to wood decay.</title>
        <authorList>
            <person name="Hage H."/>
            <person name="Miyauchi S."/>
            <person name="Viragh M."/>
            <person name="Drula E."/>
            <person name="Min B."/>
            <person name="Chaduli D."/>
            <person name="Navarro D."/>
            <person name="Favel A."/>
            <person name="Norest M."/>
            <person name="Lesage-Meessen L."/>
            <person name="Balint B."/>
            <person name="Merenyi Z."/>
            <person name="de Eugenio L."/>
            <person name="Morin E."/>
            <person name="Martinez A.T."/>
            <person name="Baldrian P."/>
            <person name="Stursova M."/>
            <person name="Martinez M.J."/>
            <person name="Novotny C."/>
            <person name="Magnuson J.K."/>
            <person name="Spatafora J.W."/>
            <person name="Maurice S."/>
            <person name="Pangilinan J."/>
            <person name="Andreopoulos W."/>
            <person name="LaButti K."/>
            <person name="Hundley H."/>
            <person name="Na H."/>
            <person name="Kuo A."/>
            <person name="Barry K."/>
            <person name="Lipzen A."/>
            <person name="Henrissat B."/>
            <person name="Riley R."/>
            <person name="Ahrendt S."/>
            <person name="Nagy L.G."/>
            <person name="Grigoriev I.V."/>
            <person name="Martin F."/>
            <person name="Rosso M.N."/>
        </authorList>
    </citation>
    <scope>NUCLEOTIDE SEQUENCE [LARGE SCALE GENOMIC DNA]</scope>
    <source>
        <strain evidence="2 3">CIRM-BRFM 1785</strain>
    </source>
</reference>
<proteinExistence type="predicted"/>
<dbReference type="Proteomes" id="UP000814176">
    <property type="component" value="Unassembled WGS sequence"/>
</dbReference>
<evidence type="ECO:0000256" key="1">
    <source>
        <dbReference type="SAM" id="MobiDB-lite"/>
    </source>
</evidence>
<dbReference type="EMBL" id="JADCUA010000024">
    <property type="protein sequence ID" value="KAH9831780.1"/>
    <property type="molecule type" value="Genomic_DNA"/>
</dbReference>
<evidence type="ECO:0000313" key="2">
    <source>
        <dbReference type="EMBL" id="KAH9831780.1"/>
    </source>
</evidence>
<dbReference type="GeneID" id="71998261"/>
<sequence length="212" mass="23154">MVAGLSRARSQSTVPVGPSAKAPLRLSQRPAWGLIPIRPLWFARRNDSESLRTRGHRFACLLARWEDEVSRMCGPRDTYHASRWFHGPSEVARHSESQSRFRFRLRRRVLSASDLAGPPHASVPRGTPPGDRRETLSRSRTGRPPVSSGARCGAPSSRIGKSASGWSSDVRAMVGCGPSRGSPPLQPVPRPRQLLVPLSAARPLGGTHVLRA</sequence>
<dbReference type="RefSeq" id="XP_047774877.1">
    <property type="nucleotide sequence ID" value="XM_047917529.1"/>
</dbReference>
<gene>
    <name evidence="2" type="ORF">C8Q71DRAFT_284902</name>
</gene>
<protein>
    <submittedName>
        <fullName evidence="2">Uncharacterized protein</fullName>
    </submittedName>
</protein>
<keyword evidence="3" id="KW-1185">Reference proteome</keyword>
<organism evidence="2 3">
    <name type="scientific">Rhodofomes roseus</name>
    <dbReference type="NCBI Taxonomy" id="34475"/>
    <lineage>
        <taxon>Eukaryota</taxon>
        <taxon>Fungi</taxon>
        <taxon>Dikarya</taxon>
        <taxon>Basidiomycota</taxon>
        <taxon>Agaricomycotina</taxon>
        <taxon>Agaricomycetes</taxon>
        <taxon>Polyporales</taxon>
        <taxon>Rhodofomes</taxon>
    </lineage>
</organism>
<comment type="caution">
    <text evidence="2">The sequence shown here is derived from an EMBL/GenBank/DDBJ whole genome shotgun (WGS) entry which is preliminary data.</text>
</comment>
<feature type="region of interest" description="Disordered" evidence="1">
    <location>
        <begin position="114"/>
        <end position="166"/>
    </location>
</feature>
<accession>A0ABQ8K5Q7</accession>
<name>A0ABQ8K5Q7_9APHY</name>
<feature type="region of interest" description="Disordered" evidence="1">
    <location>
        <begin position="1"/>
        <end position="21"/>
    </location>
</feature>
<evidence type="ECO:0000313" key="3">
    <source>
        <dbReference type="Proteomes" id="UP000814176"/>
    </source>
</evidence>